<dbReference type="EMBL" id="CAJVQB010001040">
    <property type="protein sequence ID" value="CAG8518371.1"/>
    <property type="molecule type" value="Genomic_DNA"/>
</dbReference>
<dbReference type="Proteomes" id="UP000789901">
    <property type="component" value="Unassembled WGS sequence"/>
</dbReference>
<keyword evidence="1" id="KW-0732">Signal</keyword>
<comment type="caution">
    <text evidence="2">The sequence shown here is derived from an EMBL/GenBank/DDBJ whole genome shotgun (WGS) entry which is preliminary data.</text>
</comment>
<gene>
    <name evidence="2" type="ORF">GMARGA_LOCUS3028</name>
</gene>
<evidence type="ECO:0000313" key="2">
    <source>
        <dbReference type="EMBL" id="CAG8518371.1"/>
    </source>
</evidence>
<protein>
    <submittedName>
        <fullName evidence="2">32944_t:CDS:1</fullName>
    </submittedName>
</protein>
<evidence type="ECO:0000256" key="1">
    <source>
        <dbReference type="SAM" id="SignalP"/>
    </source>
</evidence>
<evidence type="ECO:0000313" key="3">
    <source>
        <dbReference type="Proteomes" id="UP000789901"/>
    </source>
</evidence>
<accession>A0ABM8W3W6</accession>
<organism evidence="2 3">
    <name type="scientific">Gigaspora margarita</name>
    <dbReference type="NCBI Taxonomy" id="4874"/>
    <lineage>
        <taxon>Eukaryota</taxon>
        <taxon>Fungi</taxon>
        <taxon>Fungi incertae sedis</taxon>
        <taxon>Mucoromycota</taxon>
        <taxon>Glomeromycotina</taxon>
        <taxon>Glomeromycetes</taxon>
        <taxon>Diversisporales</taxon>
        <taxon>Gigasporaceae</taxon>
        <taxon>Gigaspora</taxon>
    </lineage>
</organism>
<feature type="chain" id="PRO_5046844133" evidence="1">
    <location>
        <begin position="18"/>
        <end position="103"/>
    </location>
</feature>
<sequence>MYGINLFLFVLIHALLAQTDKQNFCCTSTQYASKSPNCPFFQILDGQCIKIGPTRFCVVQGVSNTLPGGLPGNECGGIIGTTSPTNTTVGTCPSYDAVGNASG</sequence>
<proteinExistence type="predicted"/>
<feature type="signal peptide" evidence="1">
    <location>
        <begin position="1"/>
        <end position="17"/>
    </location>
</feature>
<name>A0ABM8W3W6_GIGMA</name>
<reference evidence="2 3" key="1">
    <citation type="submission" date="2021-06" db="EMBL/GenBank/DDBJ databases">
        <authorList>
            <person name="Kallberg Y."/>
            <person name="Tangrot J."/>
            <person name="Rosling A."/>
        </authorList>
    </citation>
    <scope>NUCLEOTIDE SEQUENCE [LARGE SCALE GENOMIC DNA]</scope>
    <source>
        <strain evidence="2 3">120-4 pot B 10/14</strain>
    </source>
</reference>
<keyword evidence="3" id="KW-1185">Reference proteome</keyword>